<dbReference type="SUPFAM" id="SSF143990">
    <property type="entry name" value="YbiA-like"/>
    <property type="match status" value="1"/>
</dbReference>
<comment type="catalytic activity">
    <reaction evidence="2">
        <text>2,5-diamino-6-hydroxy-4-(5-phosphoribosylamino)-pyrimidine + H2O = 2,5,6-triamino-4-hydroxypyrimidine + D-ribose 5-phosphate</text>
        <dbReference type="Rhea" id="RHEA:23436"/>
        <dbReference type="ChEBI" id="CHEBI:15377"/>
        <dbReference type="ChEBI" id="CHEBI:58614"/>
        <dbReference type="ChEBI" id="CHEBI:78346"/>
        <dbReference type="ChEBI" id="CHEBI:137796"/>
    </reaction>
</comment>
<dbReference type="OrthoDB" id="67297at2"/>
<dbReference type="NCBIfam" id="TIGR02464">
    <property type="entry name" value="ribofla_fusion"/>
    <property type="match status" value="1"/>
</dbReference>
<dbReference type="Gene3D" id="1.10.357.40">
    <property type="entry name" value="YbiA-like"/>
    <property type="match status" value="1"/>
</dbReference>
<evidence type="ECO:0000256" key="1">
    <source>
        <dbReference type="ARBA" id="ARBA00000022"/>
    </source>
</evidence>
<keyword evidence="5" id="KW-1185">Reference proteome</keyword>
<protein>
    <submittedName>
        <fullName evidence="4">DUF1768 domain-containing protein</fullName>
    </submittedName>
</protein>
<dbReference type="CDD" id="cd15457">
    <property type="entry name" value="NADAR"/>
    <property type="match status" value="1"/>
</dbReference>
<comment type="caution">
    <text evidence="4">The sequence shown here is derived from an EMBL/GenBank/DDBJ whole genome shotgun (WGS) entry which is preliminary data.</text>
</comment>
<evidence type="ECO:0000256" key="2">
    <source>
        <dbReference type="ARBA" id="ARBA00000751"/>
    </source>
</evidence>
<gene>
    <name evidence="4" type="ORF">CP500_017990</name>
</gene>
<reference evidence="4" key="1">
    <citation type="submission" date="2017-10" db="EMBL/GenBank/DDBJ databases">
        <title>Draft genome sequence of the planktic cyanobacteria Tychonema bourrellyi isolated from alpine lentic freshwater.</title>
        <authorList>
            <person name="Tett A."/>
            <person name="Armanini F."/>
            <person name="Asnicar F."/>
            <person name="Boscaini A."/>
            <person name="Pasolli E."/>
            <person name="Zolfo M."/>
            <person name="Donati C."/>
            <person name="Salmaso N."/>
            <person name="Segata N."/>
        </authorList>
    </citation>
    <scope>NUCLEOTIDE SEQUENCE</scope>
    <source>
        <strain evidence="4">FEM_GT703</strain>
    </source>
</reference>
<dbReference type="InterPro" id="IPR037238">
    <property type="entry name" value="YbiA-like_sf"/>
</dbReference>
<evidence type="ECO:0000259" key="3">
    <source>
        <dbReference type="Pfam" id="PF08719"/>
    </source>
</evidence>
<accession>A0A2G4EX85</accession>
<name>A0A2G4EX85_9CYAN</name>
<feature type="domain" description="NADAR" evidence="3">
    <location>
        <begin position="5"/>
        <end position="145"/>
    </location>
</feature>
<organism evidence="4 5">
    <name type="scientific">Tychonema bourrellyi FEM_GT703</name>
    <dbReference type="NCBI Taxonomy" id="2040638"/>
    <lineage>
        <taxon>Bacteria</taxon>
        <taxon>Bacillati</taxon>
        <taxon>Cyanobacteriota</taxon>
        <taxon>Cyanophyceae</taxon>
        <taxon>Oscillatoriophycideae</taxon>
        <taxon>Oscillatoriales</taxon>
        <taxon>Microcoleaceae</taxon>
        <taxon>Tychonema</taxon>
    </lineage>
</organism>
<dbReference type="InterPro" id="IPR012816">
    <property type="entry name" value="NADAR"/>
</dbReference>
<dbReference type="Pfam" id="PF08719">
    <property type="entry name" value="NADAR"/>
    <property type="match status" value="1"/>
</dbReference>
<dbReference type="EMBL" id="NXIB02000126">
    <property type="protein sequence ID" value="PHX54088.1"/>
    <property type="molecule type" value="Genomic_DNA"/>
</dbReference>
<dbReference type="RefSeq" id="WP_096830006.1">
    <property type="nucleotide sequence ID" value="NZ_NXIB02000126.1"/>
</dbReference>
<comment type="catalytic activity">
    <reaction evidence="1">
        <text>5-amino-6-(5-phospho-D-ribosylamino)uracil + H2O = 5,6-diaminouracil + D-ribose 5-phosphate</text>
        <dbReference type="Rhea" id="RHEA:55020"/>
        <dbReference type="ChEBI" id="CHEBI:15377"/>
        <dbReference type="ChEBI" id="CHEBI:46252"/>
        <dbReference type="ChEBI" id="CHEBI:58453"/>
        <dbReference type="ChEBI" id="CHEBI:78346"/>
    </reaction>
</comment>
<evidence type="ECO:0000313" key="5">
    <source>
        <dbReference type="Proteomes" id="UP000226442"/>
    </source>
</evidence>
<sequence>MTNNFYKVDEPYGCFSNFSLHNICINGQNWLTVEHYYQAQKFVGSADRSLVAAIRAVPTPQEAANLGRNPKHCVRADWEVVKISVMSEAVKTKFITHTDIQRILLDTADRLIVENSPTDYYWGCGCNQTGHNHLGQILMSVRREISESLAKSEKL</sequence>
<proteinExistence type="predicted"/>
<dbReference type="AlphaFoldDB" id="A0A2G4EX85"/>
<dbReference type="Proteomes" id="UP000226442">
    <property type="component" value="Unassembled WGS sequence"/>
</dbReference>
<evidence type="ECO:0000313" key="4">
    <source>
        <dbReference type="EMBL" id="PHX54088.1"/>
    </source>
</evidence>